<feature type="compositionally biased region" description="Polar residues" evidence="1">
    <location>
        <begin position="33"/>
        <end position="65"/>
    </location>
</feature>
<dbReference type="Proteomes" id="UP001281761">
    <property type="component" value="Unassembled WGS sequence"/>
</dbReference>
<name>A0ABQ9YFW2_9EUKA</name>
<evidence type="ECO:0000313" key="2">
    <source>
        <dbReference type="EMBL" id="KAK2962666.1"/>
    </source>
</evidence>
<accession>A0ABQ9YFW2</accession>
<feature type="compositionally biased region" description="Low complexity" evidence="1">
    <location>
        <begin position="16"/>
        <end position="32"/>
    </location>
</feature>
<sequence>MSLPSESLGSDFPSPNISVNSHLSSNSATSNSPELSLSTNVITPPLQPSQAPNFGTLSAPNNTEKQLPEQRKPTLHLTLLSISNCKTPVTLIPTSELCRIDPAKKFILPPPPIIDAPMMDPLKPLICAIARTMFPFLFDSPDKTSSTVITSLPRSAIHSQTLQKWYKFKTIPCSQHTHTSWHLRQTCWFVHTHRDPSLFDLVLPTTDHCALNGYAAADDSSNANWPETRPTPRAPTQRLALFRFL</sequence>
<organism evidence="2 3">
    <name type="scientific">Blattamonas nauphoetae</name>
    <dbReference type="NCBI Taxonomy" id="2049346"/>
    <lineage>
        <taxon>Eukaryota</taxon>
        <taxon>Metamonada</taxon>
        <taxon>Preaxostyla</taxon>
        <taxon>Oxymonadida</taxon>
        <taxon>Blattamonas</taxon>
    </lineage>
</organism>
<evidence type="ECO:0000256" key="1">
    <source>
        <dbReference type="SAM" id="MobiDB-lite"/>
    </source>
</evidence>
<feature type="region of interest" description="Disordered" evidence="1">
    <location>
        <begin position="1"/>
        <end position="71"/>
    </location>
</feature>
<evidence type="ECO:0000313" key="3">
    <source>
        <dbReference type="Proteomes" id="UP001281761"/>
    </source>
</evidence>
<keyword evidence="3" id="KW-1185">Reference proteome</keyword>
<dbReference type="EMBL" id="JARBJD010000010">
    <property type="protein sequence ID" value="KAK2962666.1"/>
    <property type="molecule type" value="Genomic_DNA"/>
</dbReference>
<gene>
    <name evidence="2" type="ORF">BLNAU_2499</name>
</gene>
<reference evidence="2 3" key="1">
    <citation type="journal article" date="2022" name="bioRxiv">
        <title>Genomics of Preaxostyla Flagellates Illuminates Evolutionary Transitions and the Path Towards Mitochondrial Loss.</title>
        <authorList>
            <person name="Novak L.V.F."/>
            <person name="Treitli S.C."/>
            <person name="Pyrih J."/>
            <person name="Halakuc P."/>
            <person name="Pipaliya S.V."/>
            <person name="Vacek V."/>
            <person name="Brzon O."/>
            <person name="Soukal P."/>
            <person name="Eme L."/>
            <person name="Dacks J.B."/>
            <person name="Karnkowska A."/>
            <person name="Elias M."/>
            <person name="Hampl V."/>
        </authorList>
    </citation>
    <scope>NUCLEOTIDE SEQUENCE [LARGE SCALE GENOMIC DNA]</scope>
    <source>
        <strain evidence="2">NAU3</strain>
        <tissue evidence="2">Gut</tissue>
    </source>
</reference>
<protein>
    <submittedName>
        <fullName evidence="2">Uncharacterized protein</fullName>
    </submittedName>
</protein>
<proteinExistence type="predicted"/>
<comment type="caution">
    <text evidence="2">The sequence shown here is derived from an EMBL/GenBank/DDBJ whole genome shotgun (WGS) entry which is preliminary data.</text>
</comment>